<feature type="domain" description="Chitin-binding type-2" evidence="2">
    <location>
        <begin position="187"/>
        <end position="251"/>
    </location>
</feature>
<protein>
    <recommendedName>
        <fullName evidence="2">Chitin-binding type-2 domain-containing protein</fullName>
    </recommendedName>
</protein>
<proteinExistence type="predicted"/>
<keyword evidence="4" id="KW-1185">Reference proteome</keyword>
<dbReference type="GO" id="GO:0005576">
    <property type="term" value="C:extracellular region"/>
    <property type="evidence" value="ECO:0007669"/>
    <property type="project" value="InterPro"/>
</dbReference>
<feature type="compositionally biased region" description="Low complexity" evidence="1">
    <location>
        <begin position="65"/>
        <end position="181"/>
    </location>
</feature>
<evidence type="ECO:0000313" key="3">
    <source>
        <dbReference type="EMBL" id="KAK4317045.1"/>
    </source>
</evidence>
<organism evidence="3 4">
    <name type="scientific">Petrolisthes manimaculis</name>
    <dbReference type="NCBI Taxonomy" id="1843537"/>
    <lineage>
        <taxon>Eukaryota</taxon>
        <taxon>Metazoa</taxon>
        <taxon>Ecdysozoa</taxon>
        <taxon>Arthropoda</taxon>
        <taxon>Crustacea</taxon>
        <taxon>Multicrustacea</taxon>
        <taxon>Malacostraca</taxon>
        <taxon>Eumalacostraca</taxon>
        <taxon>Eucarida</taxon>
        <taxon>Decapoda</taxon>
        <taxon>Pleocyemata</taxon>
        <taxon>Anomura</taxon>
        <taxon>Galatheoidea</taxon>
        <taxon>Porcellanidae</taxon>
        <taxon>Petrolisthes</taxon>
    </lineage>
</organism>
<evidence type="ECO:0000313" key="4">
    <source>
        <dbReference type="Proteomes" id="UP001292094"/>
    </source>
</evidence>
<comment type="caution">
    <text evidence="3">The sequence shown here is derived from an EMBL/GenBank/DDBJ whole genome shotgun (WGS) entry which is preliminary data.</text>
</comment>
<reference evidence="3" key="1">
    <citation type="submission" date="2023-11" db="EMBL/GenBank/DDBJ databases">
        <title>Genome assemblies of two species of porcelain crab, Petrolisthes cinctipes and Petrolisthes manimaculis (Anomura: Porcellanidae).</title>
        <authorList>
            <person name="Angst P."/>
        </authorList>
    </citation>
    <scope>NUCLEOTIDE SEQUENCE</scope>
    <source>
        <strain evidence="3">PB745_02</strain>
        <tissue evidence="3">Gill</tissue>
    </source>
</reference>
<accession>A0AAE1UF92</accession>
<sequence>MEGKGGRGTCTGIARDPYCLSSLHLSRTEECPGDHVCSGMGIEIWNEETNETVLCMGASAPPLCPETSEPSPTTSPQTTPSTSPQTTSTTSPDTTSTTSPQTTPSTSPEMTPTTSPETTSTTSPEMTSTTSPQTTSTTSTEMTSTTSPETTSTTSTDTTSTTGTSPETTSTTSPDTTGTTTLPCDAPATCEGKVPNELYYHQECNCKMYYVCRYPVLGGDNLILYEYSCFNNEVFDPSTNQCTADTSVCPYY</sequence>
<dbReference type="InterPro" id="IPR036508">
    <property type="entry name" value="Chitin-bd_dom_sf"/>
</dbReference>
<dbReference type="Proteomes" id="UP001292094">
    <property type="component" value="Unassembled WGS sequence"/>
</dbReference>
<evidence type="ECO:0000259" key="2">
    <source>
        <dbReference type="PROSITE" id="PS50940"/>
    </source>
</evidence>
<evidence type="ECO:0000256" key="1">
    <source>
        <dbReference type="SAM" id="MobiDB-lite"/>
    </source>
</evidence>
<feature type="region of interest" description="Disordered" evidence="1">
    <location>
        <begin position="61"/>
        <end position="186"/>
    </location>
</feature>
<dbReference type="PROSITE" id="PS50940">
    <property type="entry name" value="CHIT_BIND_II"/>
    <property type="match status" value="1"/>
</dbReference>
<dbReference type="SUPFAM" id="SSF57625">
    <property type="entry name" value="Invertebrate chitin-binding proteins"/>
    <property type="match status" value="1"/>
</dbReference>
<dbReference type="AlphaFoldDB" id="A0AAE1UF92"/>
<gene>
    <name evidence="3" type="ORF">Pmani_011857</name>
</gene>
<name>A0AAE1UF92_9EUCA</name>
<dbReference type="EMBL" id="JAWZYT010000958">
    <property type="protein sequence ID" value="KAK4317045.1"/>
    <property type="molecule type" value="Genomic_DNA"/>
</dbReference>
<dbReference type="Pfam" id="PF01607">
    <property type="entry name" value="CBM_14"/>
    <property type="match status" value="1"/>
</dbReference>
<dbReference type="InterPro" id="IPR002557">
    <property type="entry name" value="Chitin-bd_dom"/>
</dbReference>
<dbReference type="GO" id="GO:0008061">
    <property type="term" value="F:chitin binding"/>
    <property type="evidence" value="ECO:0007669"/>
    <property type="project" value="InterPro"/>
</dbReference>